<dbReference type="AlphaFoldDB" id="A0A9Q3F7V8"/>
<gene>
    <name evidence="2" type="ORF">O181_072723</name>
</gene>
<feature type="compositionally biased region" description="Polar residues" evidence="1">
    <location>
        <begin position="146"/>
        <end position="168"/>
    </location>
</feature>
<evidence type="ECO:0000256" key="1">
    <source>
        <dbReference type="SAM" id="MobiDB-lite"/>
    </source>
</evidence>
<proteinExistence type="predicted"/>
<feature type="compositionally biased region" description="Low complexity" evidence="1">
    <location>
        <begin position="209"/>
        <end position="220"/>
    </location>
</feature>
<sequence length="226" mass="24563">MFESDVTEAELKRRRHLSRLSGALKDTSPYLSAWMSLFSGQTDNSSQRSDAVLPARTMWCSYCRSSCRLRVRAKEHHVSVTCRRPSCQKQFFVPLSNWQSRPRSLQHLQRPVLSSSSLSNQAASSAEFSSGSALSTQAPFGHSTAPKASSQSRPAVNNSSSNSGSTDANALASEAGKNKKSRSKARHARSGLSELLARRKAEQSQPDPGSSLSHSAGGLHNFLTQL</sequence>
<evidence type="ECO:0000313" key="2">
    <source>
        <dbReference type="EMBL" id="MBW0533008.1"/>
    </source>
</evidence>
<accession>A0A9Q3F7V8</accession>
<dbReference type="Proteomes" id="UP000765509">
    <property type="component" value="Unassembled WGS sequence"/>
</dbReference>
<evidence type="ECO:0000313" key="3">
    <source>
        <dbReference type="Proteomes" id="UP000765509"/>
    </source>
</evidence>
<protein>
    <submittedName>
        <fullName evidence="2">Uncharacterized protein</fullName>
    </submittedName>
</protein>
<dbReference type="EMBL" id="AVOT02038193">
    <property type="protein sequence ID" value="MBW0533008.1"/>
    <property type="molecule type" value="Genomic_DNA"/>
</dbReference>
<feature type="region of interest" description="Disordered" evidence="1">
    <location>
        <begin position="129"/>
        <end position="226"/>
    </location>
</feature>
<feature type="compositionally biased region" description="Basic residues" evidence="1">
    <location>
        <begin position="178"/>
        <end position="189"/>
    </location>
</feature>
<reference evidence="2" key="1">
    <citation type="submission" date="2021-03" db="EMBL/GenBank/DDBJ databases">
        <title>Draft genome sequence of rust myrtle Austropuccinia psidii MF-1, a brazilian biotype.</title>
        <authorList>
            <person name="Quecine M.C."/>
            <person name="Pachon D.M.R."/>
            <person name="Bonatelli M.L."/>
            <person name="Correr F.H."/>
            <person name="Franceschini L.M."/>
            <person name="Leite T.F."/>
            <person name="Margarido G.R.A."/>
            <person name="Almeida C.A."/>
            <person name="Ferrarezi J.A."/>
            <person name="Labate C.A."/>
        </authorList>
    </citation>
    <scope>NUCLEOTIDE SEQUENCE</scope>
    <source>
        <strain evidence="2">MF-1</strain>
    </source>
</reference>
<name>A0A9Q3F7V8_9BASI</name>
<comment type="caution">
    <text evidence="2">The sequence shown here is derived from an EMBL/GenBank/DDBJ whole genome shotgun (WGS) entry which is preliminary data.</text>
</comment>
<organism evidence="2 3">
    <name type="scientific">Austropuccinia psidii MF-1</name>
    <dbReference type="NCBI Taxonomy" id="1389203"/>
    <lineage>
        <taxon>Eukaryota</taxon>
        <taxon>Fungi</taxon>
        <taxon>Dikarya</taxon>
        <taxon>Basidiomycota</taxon>
        <taxon>Pucciniomycotina</taxon>
        <taxon>Pucciniomycetes</taxon>
        <taxon>Pucciniales</taxon>
        <taxon>Sphaerophragmiaceae</taxon>
        <taxon>Austropuccinia</taxon>
    </lineage>
</organism>
<keyword evidence="3" id="KW-1185">Reference proteome</keyword>